<feature type="domain" description="Cysteine-rich" evidence="6">
    <location>
        <begin position="54"/>
        <end position="140"/>
    </location>
</feature>
<gene>
    <name evidence="7" type="ORF">S01H1_22698</name>
</gene>
<evidence type="ECO:0000256" key="3">
    <source>
        <dbReference type="ARBA" id="ARBA00023002"/>
    </source>
</evidence>
<protein>
    <recommendedName>
        <fullName evidence="6">Cysteine-rich domain-containing protein</fullName>
    </recommendedName>
</protein>
<evidence type="ECO:0000256" key="2">
    <source>
        <dbReference type="ARBA" id="ARBA00022723"/>
    </source>
</evidence>
<sequence length="166" mass="18306">SEAGRMVTTSPHCYNAFKNRYGKIGFEPLHYTQYVAELIDAGKLNLTGKLGKTVTFHDPCFLGRQNGIYDEPRKILESIPGLEFVELDRSRERSLCCEGGGGRMWIDVEGERLAERRITDAVETGAEIIATACPFCLSTLEDAVLTSGLEGSIEVFDVIELVSKAL</sequence>
<dbReference type="GO" id="GO:0051539">
    <property type="term" value="F:4 iron, 4 sulfur cluster binding"/>
    <property type="evidence" value="ECO:0007669"/>
    <property type="project" value="UniProtKB-KW"/>
</dbReference>
<dbReference type="InterPro" id="IPR004017">
    <property type="entry name" value="Cys_rich_dom"/>
</dbReference>
<dbReference type="EMBL" id="BARS01012875">
    <property type="protein sequence ID" value="GAF91087.1"/>
    <property type="molecule type" value="Genomic_DNA"/>
</dbReference>
<dbReference type="GO" id="GO:0016491">
    <property type="term" value="F:oxidoreductase activity"/>
    <property type="evidence" value="ECO:0007669"/>
    <property type="project" value="UniProtKB-KW"/>
</dbReference>
<keyword evidence="4" id="KW-0408">Iron</keyword>
<name>X0TSD3_9ZZZZ</name>
<dbReference type="PANTHER" id="PTHR43255">
    <property type="entry name" value="IRON-SULFUR-BINDING OXIDOREDUCTASE FADF-RELATED-RELATED"/>
    <property type="match status" value="1"/>
</dbReference>
<accession>X0TSD3</accession>
<evidence type="ECO:0000259" key="6">
    <source>
        <dbReference type="Pfam" id="PF02754"/>
    </source>
</evidence>
<keyword evidence="2" id="KW-0479">Metal-binding</keyword>
<proteinExistence type="predicted"/>
<dbReference type="Pfam" id="PF02754">
    <property type="entry name" value="CCG"/>
    <property type="match status" value="1"/>
</dbReference>
<evidence type="ECO:0000256" key="4">
    <source>
        <dbReference type="ARBA" id="ARBA00023004"/>
    </source>
</evidence>
<feature type="non-terminal residue" evidence="7">
    <location>
        <position position="1"/>
    </location>
</feature>
<keyword evidence="5" id="KW-0411">Iron-sulfur</keyword>
<evidence type="ECO:0000313" key="7">
    <source>
        <dbReference type="EMBL" id="GAF91087.1"/>
    </source>
</evidence>
<comment type="caution">
    <text evidence="7">The sequence shown here is derived from an EMBL/GenBank/DDBJ whole genome shotgun (WGS) entry which is preliminary data.</text>
</comment>
<dbReference type="GO" id="GO:0005886">
    <property type="term" value="C:plasma membrane"/>
    <property type="evidence" value="ECO:0007669"/>
    <property type="project" value="TreeGrafter"/>
</dbReference>
<dbReference type="InterPro" id="IPR051460">
    <property type="entry name" value="HdrC_iron-sulfur_subunit"/>
</dbReference>
<evidence type="ECO:0000256" key="5">
    <source>
        <dbReference type="ARBA" id="ARBA00023014"/>
    </source>
</evidence>
<dbReference type="GO" id="GO:0046872">
    <property type="term" value="F:metal ion binding"/>
    <property type="evidence" value="ECO:0007669"/>
    <property type="project" value="UniProtKB-KW"/>
</dbReference>
<organism evidence="7">
    <name type="scientific">marine sediment metagenome</name>
    <dbReference type="NCBI Taxonomy" id="412755"/>
    <lineage>
        <taxon>unclassified sequences</taxon>
        <taxon>metagenomes</taxon>
        <taxon>ecological metagenomes</taxon>
    </lineage>
</organism>
<keyword evidence="1" id="KW-0004">4Fe-4S</keyword>
<reference evidence="7" key="1">
    <citation type="journal article" date="2014" name="Front. Microbiol.">
        <title>High frequency of phylogenetically diverse reductive dehalogenase-homologous genes in deep subseafloor sedimentary metagenomes.</title>
        <authorList>
            <person name="Kawai M."/>
            <person name="Futagami T."/>
            <person name="Toyoda A."/>
            <person name="Takaki Y."/>
            <person name="Nishi S."/>
            <person name="Hori S."/>
            <person name="Arai W."/>
            <person name="Tsubouchi T."/>
            <person name="Morono Y."/>
            <person name="Uchiyama I."/>
            <person name="Ito T."/>
            <person name="Fujiyama A."/>
            <person name="Inagaki F."/>
            <person name="Takami H."/>
        </authorList>
    </citation>
    <scope>NUCLEOTIDE SEQUENCE</scope>
    <source>
        <strain evidence="7">Expedition CK06-06</strain>
    </source>
</reference>
<evidence type="ECO:0000256" key="1">
    <source>
        <dbReference type="ARBA" id="ARBA00022485"/>
    </source>
</evidence>
<dbReference type="PANTHER" id="PTHR43255:SF1">
    <property type="entry name" value="IRON-SULFUR-BINDING OXIDOREDUCTASE FADF-RELATED"/>
    <property type="match status" value="1"/>
</dbReference>
<dbReference type="AlphaFoldDB" id="X0TSD3"/>
<keyword evidence="3" id="KW-0560">Oxidoreductase</keyword>